<evidence type="ECO:0000256" key="1">
    <source>
        <dbReference type="ARBA" id="ARBA00022975"/>
    </source>
</evidence>
<dbReference type="OrthoDB" id="9765462at2"/>
<name>A0A7X3D0K6_9FLAO</name>
<dbReference type="InterPro" id="IPR032466">
    <property type="entry name" value="Metal_Hydrolase"/>
</dbReference>
<dbReference type="AlphaFoldDB" id="A0A7X3D0K6"/>
<gene>
    <name evidence="3" type="ORF">D9O36_01440</name>
</gene>
<comment type="caution">
    <text evidence="3">The sequence shown here is derived from an EMBL/GenBank/DDBJ whole genome shotgun (WGS) entry which is preliminary data.</text>
</comment>
<dbReference type="PANTHER" id="PTHR43668:SF2">
    <property type="entry name" value="ALLANTOINASE"/>
    <property type="match status" value="1"/>
</dbReference>
<dbReference type="InterPro" id="IPR011059">
    <property type="entry name" value="Metal-dep_hydrolase_composite"/>
</dbReference>
<dbReference type="PANTHER" id="PTHR43668">
    <property type="entry name" value="ALLANTOINASE"/>
    <property type="match status" value="1"/>
</dbReference>
<dbReference type="CDD" id="cd01317">
    <property type="entry name" value="DHOase_IIa"/>
    <property type="match status" value="1"/>
</dbReference>
<dbReference type="EMBL" id="RCNR01000002">
    <property type="protein sequence ID" value="MUH34491.1"/>
    <property type="molecule type" value="Genomic_DNA"/>
</dbReference>
<reference evidence="3 4" key="1">
    <citation type="journal article" date="2019" name="Mar. Drugs">
        <title>Comparative Genomics and CAZyme Genome Repertoires of Marine Zobellia amurskyensis KMM 3526(T) and Zobellia laminariae KMM 3676(T).</title>
        <authorList>
            <person name="Chernysheva N."/>
            <person name="Bystritskaya E."/>
            <person name="Stenkova A."/>
            <person name="Golovkin I."/>
            <person name="Nedashkovskaya O."/>
            <person name="Isaeva M."/>
        </authorList>
    </citation>
    <scope>NUCLEOTIDE SEQUENCE [LARGE SCALE GENOMIC DNA]</scope>
    <source>
        <strain evidence="3 4">KMM 3526</strain>
    </source>
</reference>
<evidence type="ECO:0000313" key="4">
    <source>
        <dbReference type="Proteomes" id="UP000540519"/>
    </source>
</evidence>
<dbReference type="SUPFAM" id="SSF51338">
    <property type="entry name" value="Composite domain of metallo-dependent hydrolases"/>
    <property type="match status" value="1"/>
</dbReference>
<dbReference type="RefSeq" id="WP_155598544.1">
    <property type="nucleotide sequence ID" value="NZ_RCNR01000002.1"/>
</dbReference>
<dbReference type="Pfam" id="PF12890">
    <property type="entry name" value="DHOase"/>
    <property type="match status" value="1"/>
</dbReference>
<evidence type="ECO:0000313" key="3">
    <source>
        <dbReference type="EMBL" id="MUH34491.1"/>
    </source>
</evidence>
<keyword evidence="1" id="KW-0665">Pyrimidine biosynthesis</keyword>
<dbReference type="InterPro" id="IPR024403">
    <property type="entry name" value="DHOase_cat"/>
</dbReference>
<feature type="domain" description="Dihydroorotase catalytic" evidence="2">
    <location>
        <begin position="58"/>
        <end position="239"/>
    </location>
</feature>
<accession>A0A7X3D0K6</accession>
<dbReference type="Proteomes" id="UP000540519">
    <property type="component" value="Unassembled WGS sequence"/>
</dbReference>
<dbReference type="Gene3D" id="3.20.20.140">
    <property type="entry name" value="Metal-dependent hydrolases"/>
    <property type="match status" value="1"/>
</dbReference>
<sequence length="419" mass="45914">MNILLKSAKIIDKHNESLHLKTRDILIKDGIISKIAAKIEPESKTQVVKHKNLHVSIGWFDSSVSFGEPGYEERETIENGLRTAALSGFTDVVLNPNAHPCPDSSSDIVYLKNAAVGQPTNLYPLGTLTMKADGNDLAELYDMRNAGAVGFYDYKLPMINANLLKVALQYVQNFDGLVYSFPLDTKIAGKGIVNEGEISTKLGLKGVPTLAEELQVVRDLFILEYTGGKLHIPTISTANSVKLIADAKKKGLNVSCSVAIHNLVYTDSVLDEFDSIFKVMPPLRTKADAKALLKGLKDGVVDFVTSDHTPMNIEEKRVEFDNASYGTIGLETAFGSLNQLLDIETVIDLLSKGRERYGLESPILKEKQAACLTLFNPDETFIFNEEHITSTSKNSMFIGAEMKGSVYGTINNGNYTSNN</sequence>
<dbReference type="GO" id="GO:0005737">
    <property type="term" value="C:cytoplasm"/>
    <property type="evidence" value="ECO:0007669"/>
    <property type="project" value="TreeGrafter"/>
</dbReference>
<dbReference type="GO" id="GO:0006221">
    <property type="term" value="P:pyrimidine nucleotide biosynthetic process"/>
    <property type="evidence" value="ECO:0007669"/>
    <property type="project" value="UniProtKB-KW"/>
</dbReference>
<dbReference type="InterPro" id="IPR004722">
    <property type="entry name" value="DHOase"/>
</dbReference>
<dbReference type="GO" id="GO:0004151">
    <property type="term" value="F:dihydroorotase activity"/>
    <property type="evidence" value="ECO:0007669"/>
    <property type="project" value="InterPro"/>
</dbReference>
<protein>
    <submittedName>
        <fullName evidence="3">Dihydroorotase</fullName>
    </submittedName>
</protein>
<dbReference type="GO" id="GO:0004038">
    <property type="term" value="F:allantoinase activity"/>
    <property type="evidence" value="ECO:0007669"/>
    <property type="project" value="TreeGrafter"/>
</dbReference>
<evidence type="ECO:0000259" key="2">
    <source>
        <dbReference type="Pfam" id="PF12890"/>
    </source>
</evidence>
<keyword evidence="4" id="KW-1185">Reference proteome</keyword>
<dbReference type="SUPFAM" id="SSF51556">
    <property type="entry name" value="Metallo-dependent hydrolases"/>
    <property type="match status" value="1"/>
</dbReference>
<organism evidence="3 4">
    <name type="scientific">Zobellia amurskyensis</name>
    <dbReference type="NCBI Taxonomy" id="248905"/>
    <lineage>
        <taxon>Bacteria</taxon>
        <taxon>Pseudomonadati</taxon>
        <taxon>Bacteroidota</taxon>
        <taxon>Flavobacteriia</taxon>
        <taxon>Flavobacteriales</taxon>
        <taxon>Flavobacteriaceae</taxon>
        <taxon>Zobellia</taxon>
    </lineage>
</organism>
<dbReference type="GO" id="GO:0046872">
    <property type="term" value="F:metal ion binding"/>
    <property type="evidence" value="ECO:0007669"/>
    <property type="project" value="InterPro"/>
</dbReference>
<dbReference type="GO" id="GO:0006145">
    <property type="term" value="P:purine nucleobase catabolic process"/>
    <property type="evidence" value="ECO:0007669"/>
    <property type="project" value="TreeGrafter"/>
</dbReference>
<dbReference type="Gene3D" id="2.30.40.10">
    <property type="entry name" value="Urease, subunit C, domain 1"/>
    <property type="match status" value="1"/>
</dbReference>
<dbReference type="InterPro" id="IPR050138">
    <property type="entry name" value="DHOase/Allantoinase_Hydrolase"/>
</dbReference>
<proteinExistence type="predicted"/>